<dbReference type="SUPFAM" id="SSF51735">
    <property type="entry name" value="NAD(P)-binding Rossmann-fold domains"/>
    <property type="match status" value="1"/>
</dbReference>
<dbReference type="AlphaFoldDB" id="A0A4R4X0Q3"/>
<dbReference type="PANTHER" id="PTHR42760:SF40">
    <property type="entry name" value="3-OXOACYL-[ACYL-CARRIER-PROTEIN] REDUCTASE, CHLOROPLASTIC"/>
    <property type="match status" value="1"/>
</dbReference>
<evidence type="ECO:0000256" key="1">
    <source>
        <dbReference type="ARBA" id="ARBA00006484"/>
    </source>
</evidence>
<keyword evidence="4" id="KW-1185">Reference proteome</keyword>
<dbReference type="PRINTS" id="PR00080">
    <property type="entry name" value="SDRFAMILY"/>
</dbReference>
<gene>
    <name evidence="3" type="ORF">E1218_17475</name>
</gene>
<protein>
    <submittedName>
        <fullName evidence="3">SDR family oxidoreductase</fullName>
    </submittedName>
</protein>
<dbReference type="PRINTS" id="PR00081">
    <property type="entry name" value="GDHRDH"/>
</dbReference>
<reference evidence="3 4" key="1">
    <citation type="submission" date="2019-02" db="EMBL/GenBank/DDBJ databases">
        <title>Draft genome sequences of novel Actinobacteria.</title>
        <authorList>
            <person name="Sahin N."/>
            <person name="Ay H."/>
            <person name="Saygin H."/>
        </authorList>
    </citation>
    <scope>NUCLEOTIDE SEQUENCE [LARGE SCALE GENOMIC DNA]</scope>
    <source>
        <strain evidence="3 4">16K104</strain>
    </source>
</reference>
<dbReference type="GO" id="GO:0016616">
    <property type="term" value="F:oxidoreductase activity, acting on the CH-OH group of donors, NAD or NADP as acceptor"/>
    <property type="evidence" value="ECO:0007669"/>
    <property type="project" value="TreeGrafter"/>
</dbReference>
<sequence length="227" mass="23440">MSVERVAVTGGASGLGAAVVRAVEKAGGTAVALDRRAPGDDVRWVEVDLSDPTAAEPAVAEAERLIGPLTGVVTAAGIDSCGRIEDVPLEDWVRVVTVNLIGTAAIARAAVPRLESTRGRLVTIASTLGLRALSDATAYCASKFGVVGFSRALAVETAGRVGVTMVVPGGMKTSFFDGRPERYRPGEDAMLNDPDVVADTIVYALGQPAGAEIRELVVCPSVEPSWP</sequence>
<dbReference type="Proteomes" id="UP000295172">
    <property type="component" value="Unassembled WGS sequence"/>
</dbReference>
<dbReference type="CDD" id="cd05233">
    <property type="entry name" value="SDR_c"/>
    <property type="match status" value="1"/>
</dbReference>
<evidence type="ECO:0000256" key="2">
    <source>
        <dbReference type="RuleBase" id="RU000363"/>
    </source>
</evidence>
<dbReference type="PROSITE" id="PS00061">
    <property type="entry name" value="ADH_SHORT"/>
    <property type="match status" value="1"/>
</dbReference>
<comment type="caution">
    <text evidence="3">The sequence shown here is derived from an EMBL/GenBank/DDBJ whole genome shotgun (WGS) entry which is preliminary data.</text>
</comment>
<name>A0A4R4X0Q3_9ACTN</name>
<dbReference type="Pfam" id="PF00106">
    <property type="entry name" value="adh_short"/>
    <property type="match status" value="1"/>
</dbReference>
<dbReference type="GO" id="GO:0030497">
    <property type="term" value="P:fatty acid elongation"/>
    <property type="evidence" value="ECO:0007669"/>
    <property type="project" value="TreeGrafter"/>
</dbReference>
<dbReference type="OrthoDB" id="9775296at2"/>
<evidence type="ECO:0000313" key="3">
    <source>
        <dbReference type="EMBL" id="TDD23748.1"/>
    </source>
</evidence>
<dbReference type="RefSeq" id="WP_132321386.1">
    <property type="nucleotide sequence ID" value="NZ_SMKR01000070.1"/>
</dbReference>
<accession>A0A4R4X0Q3</accession>
<dbReference type="InterPro" id="IPR036291">
    <property type="entry name" value="NAD(P)-bd_dom_sf"/>
</dbReference>
<dbReference type="Gene3D" id="3.40.50.720">
    <property type="entry name" value="NAD(P)-binding Rossmann-like Domain"/>
    <property type="match status" value="1"/>
</dbReference>
<proteinExistence type="inferred from homology"/>
<comment type="similarity">
    <text evidence="1 2">Belongs to the short-chain dehydrogenases/reductases (SDR) family.</text>
</comment>
<dbReference type="PANTHER" id="PTHR42760">
    <property type="entry name" value="SHORT-CHAIN DEHYDROGENASES/REDUCTASES FAMILY MEMBER"/>
    <property type="match status" value="1"/>
</dbReference>
<dbReference type="InterPro" id="IPR020904">
    <property type="entry name" value="Sc_DH/Rdtase_CS"/>
</dbReference>
<evidence type="ECO:0000313" key="4">
    <source>
        <dbReference type="Proteomes" id="UP000295172"/>
    </source>
</evidence>
<dbReference type="InterPro" id="IPR002347">
    <property type="entry name" value="SDR_fam"/>
</dbReference>
<dbReference type="EMBL" id="SMKR01000070">
    <property type="protein sequence ID" value="TDD23748.1"/>
    <property type="molecule type" value="Genomic_DNA"/>
</dbReference>
<organism evidence="3 4">
    <name type="scientific">Kribbella turkmenica</name>
    <dbReference type="NCBI Taxonomy" id="2530375"/>
    <lineage>
        <taxon>Bacteria</taxon>
        <taxon>Bacillati</taxon>
        <taxon>Actinomycetota</taxon>
        <taxon>Actinomycetes</taxon>
        <taxon>Propionibacteriales</taxon>
        <taxon>Kribbellaceae</taxon>
        <taxon>Kribbella</taxon>
    </lineage>
</organism>